<proteinExistence type="predicted"/>
<name>A0A7W7KLX1_PSENT</name>
<evidence type="ECO:0000313" key="3">
    <source>
        <dbReference type="EMBL" id="MBB4865199.1"/>
    </source>
</evidence>
<dbReference type="Proteomes" id="UP000566995">
    <property type="component" value="Unassembled WGS sequence"/>
</dbReference>
<keyword evidence="2" id="KW-0732">Signal</keyword>
<evidence type="ECO:0000313" key="4">
    <source>
        <dbReference type="Proteomes" id="UP000566995"/>
    </source>
</evidence>
<dbReference type="RefSeq" id="WP_260403216.1">
    <property type="nucleotide sequence ID" value="NZ_JACHLI010000017.1"/>
</dbReference>
<evidence type="ECO:0000256" key="1">
    <source>
        <dbReference type="SAM" id="Coils"/>
    </source>
</evidence>
<feature type="chain" id="PRO_5030894004" evidence="2">
    <location>
        <begin position="23"/>
        <end position="98"/>
    </location>
</feature>
<feature type="coiled-coil region" evidence="1">
    <location>
        <begin position="53"/>
        <end position="97"/>
    </location>
</feature>
<evidence type="ECO:0000256" key="2">
    <source>
        <dbReference type="SAM" id="SignalP"/>
    </source>
</evidence>
<keyword evidence="1" id="KW-0175">Coiled coil</keyword>
<organism evidence="3 4">
    <name type="scientific">Pseudomonas nitroreducens</name>
    <dbReference type="NCBI Taxonomy" id="46680"/>
    <lineage>
        <taxon>Bacteria</taxon>
        <taxon>Pseudomonadati</taxon>
        <taxon>Pseudomonadota</taxon>
        <taxon>Gammaproteobacteria</taxon>
        <taxon>Pseudomonadales</taxon>
        <taxon>Pseudomonadaceae</taxon>
        <taxon>Pseudomonas</taxon>
    </lineage>
</organism>
<accession>A0A7W7KLX1</accession>
<gene>
    <name evidence="3" type="ORF">HNP46_004079</name>
</gene>
<dbReference type="AlphaFoldDB" id="A0A7W7KLX1"/>
<comment type="caution">
    <text evidence="3">The sequence shown here is derived from an EMBL/GenBank/DDBJ whole genome shotgun (WGS) entry which is preliminary data.</text>
</comment>
<protein>
    <submittedName>
        <fullName evidence="3">Septal ring factor EnvC (AmiA/AmiB activator)</fullName>
    </submittedName>
</protein>
<sequence length="98" mass="11076">MTYRRAALLALLTLGAALPALGAMKLGNFTDSGALLVADTFDAETIHKSDFSTDDLQRMSRQLEEQQRTLQDQARQIDALQRQLEDQRRALDDLKRSR</sequence>
<feature type="signal peptide" evidence="2">
    <location>
        <begin position="1"/>
        <end position="22"/>
    </location>
</feature>
<reference evidence="3 4" key="1">
    <citation type="submission" date="2020-08" db="EMBL/GenBank/DDBJ databases">
        <title>Functional genomics of gut bacteria from endangered species of beetles.</title>
        <authorList>
            <person name="Carlos-Shanley C."/>
        </authorList>
    </citation>
    <scope>NUCLEOTIDE SEQUENCE [LARGE SCALE GENOMIC DNA]</scope>
    <source>
        <strain evidence="3 4">S00179</strain>
    </source>
</reference>
<dbReference type="EMBL" id="JACHLI010000017">
    <property type="protein sequence ID" value="MBB4865199.1"/>
    <property type="molecule type" value="Genomic_DNA"/>
</dbReference>